<reference evidence="1 2" key="1">
    <citation type="journal article" date="2023" name="Sci. Data">
        <title>Genome assembly of the Korean intertidal mud-creeper Batillaria attramentaria.</title>
        <authorList>
            <person name="Patra A.K."/>
            <person name="Ho P.T."/>
            <person name="Jun S."/>
            <person name="Lee S.J."/>
            <person name="Kim Y."/>
            <person name="Won Y.J."/>
        </authorList>
    </citation>
    <scope>NUCLEOTIDE SEQUENCE [LARGE SCALE GENOMIC DNA]</scope>
    <source>
        <strain evidence="1">Wonlab-2016</strain>
    </source>
</reference>
<accession>A0ABD0JSX1</accession>
<dbReference type="AlphaFoldDB" id="A0ABD0JSX1"/>
<sequence length="154" mass="17558">MQHAVEPKKPGEKKVSFDAGFFETQETWKKKSCAMQSVMKPKKPGTKTFGYDAGRCETKETLYCRTLLNPRNLEKQVSCDAGLYETNWKTSLHAVEPKKPGERNKQHVSCDARLCETKETWKKKSCVMQSVVKPKKPGTKKFGMMRDASKPKKP</sequence>
<keyword evidence="2" id="KW-1185">Reference proteome</keyword>
<organism evidence="1 2">
    <name type="scientific">Batillaria attramentaria</name>
    <dbReference type="NCBI Taxonomy" id="370345"/>
    <lineage>
        <taxon>Eukaryota</taxon>
        <taxon>Metazoa</taxon>
        <taxon>Spiralia</taxon>
        <taxon>Lophotrochozoa</taxon>
        <taxon>Mollusca</taxon>
        <taxon>Gastropoda</taxon>
        <taxon>Caenogastropoda</taxon>
        <taxon>Sorbeoconcha</taxon>
        <taxon>Cerithioidea</taxon>
        <taxon>Batillariidae</taxon>
        <taxon>Batillaria</taxon>
    </lineage>
</organism>
<proteinExistence type="predicted"/>
<dbReference type="Proteomes" id="UP001519460">
    <property type="component" value="Unassembled WGS sequence"/>
</dbReference>
<comment type="caution">
    <text evidence="1">The sequence shown here is derived from an EMBL/GenBank/DDBJ whole genome shotgun (WGS) entry which is preliminary data.</text>
</comment>
<protein>
    <submittedName>
        <fullName evidence="1">Uncharacterized protein</fullName>
    </submittedName>
</protein>
<gene>
    <name evidence="1" type="ORF">BaRGS_00031018</name>
</gene>
<dbReference type="EMBL" id="JACVVK020000342">
    <property type="protein sequence ID" value="KAK7477730.1"/>
    <property type="molecule type" value="Genomic_DNA"/>
</dbReference>
<evidence type="ECO:0000313" key="2">
    <source>
        <dbReference type="Proteomes" id="UP001519460"/>
    </source>
</evidence>
<evidence type="ECO:0000313" key="1">
    <source>
        <dbReference type="EMBL" id="KAK7477730.1"/>
    </source>
</evidence>
<name>A0ABD0JSX1_9CAEN</name>